<dbReference type="PANTHER" id="PTHR42920">
    <property type="entry name" value="OS03G0707200 PROTEIN-RELATED"/>
    <property type="match status" value="1"/>
</dbReference>
<feature type="transmembrane region" description="Helical" evidence="7">
    <location>
        <begin position="131"/>
        <end position="148"/>
    </location>
</feature>
<evidence type="ECO:0000313" key="10">
    <source>
        <dbReference type="Proteomes" id="UP001529256"/>
    </source>
</evidence>
<evidence type="ECO:0000256" key="6">
    <source>
        <dbReference type="ARBA" id="ARBA00023136"/>
    </source>
</evidence>
<evidence type="ECO:0000256" key="2">
    <source>
        <dbReference type="ARBA" id="ARBA00007362"/>
    </source>
</evidence>
<evidence type="ECO:0000256" key="4">
    <source>
        <dbReference type="ARBA" id="ARBA00022692"/>
    </source>
</evidence>
<feature type="transmembrane region" description="Helical" evidence="7">
    <location>
        <begin position="247"/>
        <end position="265"/>
    </location>
</feature>
<dbReference type="RefSeq" id="WP_289510206.1">
    <property type="nucleotide sequence ID" value="NZ_JAUDEA010000001.1"/>
</dbReference>
<evidence type="ECO:0000259" key="8">
    <source>
        <dbReference type="Pfam" id="PF00892"/>
    </source>
</evidence>
<organism evidence="9 10">
    <name type="scientific">Thermophilibacter provencensis</name>
    <dbReference type="NCBI Taxonomy" id="1852386"/>
    <lineage>
        <taxon>Bacteria</taxon>
        <taxon>Bacillati</taxon>
        <taxon>Actinomycetota</taxon>
        <taxon>Coriobacteriia</taxon>
        <taxon>Coriobacteriales</taxon>
        <taxon>Atopobiaceae</taxon>
        <taxon>Thermophilibacter</taxon>
    </lineage>
</organism>
<proteinExistence type="inferred from homology"/>
<evidence type="ECO:0000256" key="5">
    <source>
        <dbReference type="ARBA" id="ARBA00022989"/>
    </source>
</evidence>
<keyword evidence="4 7" id="KW-0812">Transmembrane</keyword>
<dbReference type="Pfam" id="PF00892">
    <property type="entry name" value="EamA"/>
    <property type="match status" value="2"/>
</dbReference>
<keyword evidence="6 7" id="KW-0472">Membrane</keyword>
<feature type="transmembrane region" description="Helical" evidence="7">
    <location>
        <begin position="192"/>
        <end position="210"/>
    </location>
</feature>
<sequence>MSGRTGRSVAFALAAAALYALSTPFSKVLLADVAPNMMAALLYLGAGAGMTMLSLASGARGGEGEVRGRPLERADAPYVAAMVALDVAAPLLLMAGLSLSSAESVSLLNNFEIVATALIARLVFGERVGGRVAVGIGVISLACVLLSWDAGAWGFSVGSLLTLAACLCWGIENNCTNRLSDCDPVHIVVIKGWGSGAGALVVALCAGDALPTLVDAGLALLLGFVSYGLSIACYVRAQRDLGAARTSAFYAVNPFIGSALAFALFRTPLAPTFVLALVLMVVGTWLVAPRARRETRSRGRAA</sequence>
<reference evidence="9" key="2">
    <citation type="submission" date="2023-06" db="EMBL/GenBank/DDBJ databases">
        <authorList>
            <person name="Zeman M."/>
            <person name="Kubasova T."/>
            <person name="Jahodarova E."/>
            <person name="Nykrynova M."/>
            <person name="Rychlik I."/>
        </authorList>
    </citation>
    <scope>NUCLEOTIDE SEQUENCE</scope>
    <source>
        <strain evidence="9">153_Feed</strain>
    </source>
</reference>
<feature type="transmembrane region" description="Helical" evidence="7">
    <location>
        <begin position="105"/>
        <end position="124"/>
    </location>
</feature>
<protein>
    <submittedName>
        <fullName evidence="9">DMT family transporter</fullName>
    </submittedName>
</protein>
<dbReference type="InterPro" id="IPR000620">
    <property type="entry name" value="EamA_dom"/>
</dbReference>
<evidence type="ECO:0000256" key="7">
    <source>
        <dbReference type="SAM" id="Phobius"/>
    </source>
</evidence>
<evidence type="ECO:0000256" key="1">
    <source>
        <dbReference type="ARBA" id="ARBA00004651"/>
    </source>
</evidence>
<keyword evidence="3" id="KW-1003">Cell membrane</keyword>
<comment type="similarity">
    <text evidence="2">Belongs to the EamA transporter family.</text>
</comment>
<dbReference type="SUPFAM" id="SSF103481">
    <property type="entry name" value="Multidrug resistance efflux transporter EmrE"/>
    <property type="match status" value="2"/>
</dbReference>
<dbReference type="PANTHER" id="PTHR42920:SF11">
    <property type="entry name" value="INNER MEMBRANE PROTEIN YTFF"/>
    <property type="match status" value="1"/>
</dbReference>
<name>A0ABT7V0J6_9ACTN</name>
<feature type="transmembrane region" description="Helical" evidence="7">
    <location>
        <begin position="271"/>
        <end position="288"/>
    </location>
</feature>
<dbReference type="Proteomes" id="UP001529256">
    <property type="component" value="Unassembled WGS sequence"/>
</dbReference>
<feature type="transmembrane region" description="Helical" evidence="7">
    <location>
        <begin position="78"/>
        <end position="99"/>
    </location>
</feature>
<comment type="subcellular location">
    <subcellularLocation>
        <location evidence="1">Cell membrane</location>
        <topology evidence="1">Multi-pass membrane protein</topology>
    </subcellularLocation>
</comment>
<reference evidence="9" key="1">
    <citation type="submission" date="2023-06" db="EMBL/GenBank/DDBJ databases">
        <title>Identification and characterization of horizontal gene transfer across gut microbiota members of farm animals based on homology search.</title>
        <authorList>
            <person name="Schwarzerova J."/>
            <person name="Nykrynova M."/>
            <person name="Jureckova K."/>
            <person name="Cejkova D."/>
            <person name="Rychlik I."/>
        </authorList>
    </citation>
    <scope>NUCLEOTIDE SEQUENCE</scope>
    <source>
        <strain evidence="9">153_Feed</strain>
    </source>
</reference>
<feature type="transmembrane region" description="Helical" evidence="7">
    <location>
        <begin position="38"/>
        <end position="57"/>
    </location>
</feature>
<accession>A0ABT7V0J6</accession>
<keyword evidence="10" id="KW-1185">Reference proteome</keyword>
<feature type="domain" description="EamA" evidence="8">
    <location>
        <begin position="158"/>
        <end position="287"/>
    </location>
</feature>
<feature type="domain" description="EamA" evidence="8">
    <location>
        <begin position="9"/>
        <end position="147"/>
    </location>
</feature>
<feature type="transmembrane region" description="Helical" evidence="7">
    <location>
        <begin position="216"/>
        <end position="235"/>
    </location>
</feature>
<evidence type="ECO:0000313" key="9">
    <source>
        <dbReference type="EMBL" id="MDM8270098.1"/>
    </source>
</evidence>
<keyword evidence="5 7" id="KW-1133">Transmembrane helix</keyword>
<dbReference type="InterPro" id="IPR051258">
    <property type="entry name" value="Diverse_Substrate_Transporter"/>
</dbReference>
<dbReference type="InterPro" id="IPR037185">
    <property type="entry name" value="EmrE-like"/>
</dbReference>
<gene>
    <name evidence="9" type="ORF">QUW25_00135</name>
</gene>
<comment type="caution">
    <text evidence="9">The sequence shown here is derived from an EMBL/GenBank/DDBJ whole genome shotgun (WGS) entry which is preliminary data.</text>
</comment>
<dbReference type="EMBL" id="JAUDEA010000001">
    <property type="protein sequence ID" value="MDM8270098.1"/>
    <property type="molecule type" value="Genomic_DNA"/>
</dbReference>
<feature type="transmembrane region" description="Helical" evidence="7">
    <location>
        <begin position="154"/>
        <end position="171"/>
    </location>
</feature>
<evidence type="ECO:0000256" key="3">
    <source>
        <dbReference type="ARBA" id="ARBA00022475"/>
    </source>
</evidence>